<dbReference type="InterPro" id="IPR002213">
    <property type="entry name" value="UDP_glucos_trans"/>
</dbReference>
<dbReference type="InterPro" id="IPR035595">
    <property type="entry name" value="UDP_glycos_trans_CS"/>
</dbReference>
<dbReference type="Proteomes" id="UP000583929">
    <property type="component" value="Unassembled WGS sequence"/>
</dbReference>
<dbReference type="CDD" id="cd03784">
    <property type="entry name" value="GT1_Gtf-like"/>
    <property type="match status" value="1"/>
</dbReference>
<reference evidence="8 9" key="1">
    <citation type="journal article" date="2020" name="bioRxiv">
        <title>Sequence and annotation of 42 cannabis genomes reveals extensive copy number variation in cannabinoid synthesis and pathogen resistance genes.</title>
        <authorList>
            <person name="Mckernan K.J."/>
            <person name="Helbert Y."/>
            <person name="Kane L.T."/>
            <person name="Ebling H."/>
            <person name="Zhang L."/>
            <person name="Liu B."/>
            <person name="Eaton Z."/>
            <person name="Mclaughlin S."/>
            <person name="Kingan S."/>
            <person name="Baybayan P."/>
            <person name="Concepcion G."/>
            <person name="Jordan M."/>
            <person name="Riva A."/>
            <person name="Barbazuk W."/>
            <person name="Harkins T."/>
        </authorList>
    </citation>
    <scope>NUCLEOTIDE SEQUENCE [LARGE SCALE GENOMIC DNA]</scope>
    <source>
        <strain evidence="8 9">cv. Jamaican Lion 4</strain>
        <strain evidence="7">Father</strain>
        <strain evidence="6">Mother</strain>
        <tissue evidence="7">Leaf</tissue>
    </source>
</reference>
<evidence type="ECO:0000313" key="7">
    <source>
        <dbReference type="EMBL" id="KAF4383912.1"/>
    </source>
</evidence>
<evidence type="ECO:0000256" key="3">
    <source>
        <dbReference type="RuleBase" id="RU003718"/>
    </source>
</evidence>
<keyword evidence="2 3" id="KW-0808">Transferase</keyword>
<accession>A0A7J6GLZ2</accession>
<keyword evidence="3" id="KW-0328">Glycosyltransferase</keyword>
<evidence type="ECO:0000256" key="1">
    <source>
        <dbReference type="ARBA" id="ARBA00009995"/>
    </source>
</evidence>
<evidence type="ECO:0000256" key="5">
    <source>
        <dbReference type="SAM" id="MobiDB-lite"/>
    </source>
</evidence>
<dbReference type="FunFam" id="3.40.50.2000:FF:000060">
    <property type="entry name" value="Glycosyltransferase"/>
    <property type="match status" value="1"/>
</dbReference>
<evidence type="ECO:0000313" key="6">
    <source>
        <dbReference type="EMBL" id="KAF4359743.1"/>
    </source>
</evidence>
<gene>
    <name evidence="6" type="ORF">F8388_008305</name>
    <name evidence="7" type="ORF">G4B88_016345</name>
</gene>
<dbReference type="AlphaFoldDB" id="A0A7J6GLZ2"/>
<dbReference type="GO" id="GO:0080043">
    <property type="term" value="F:quercetin 3-O-glucosyltransferase activity"/>
    <property type="evidence" value="ECO:0007669"/>
    <property type="project" value="TreeGrafter"/>
</dbReference>
<dbReference type="Pfam" id="PF00201">
    <property type="entry name" value="UDPGT"/>
    <property type="match status" value="1"/>
</dbReference>
<organism evidence="7 9">
    <name type="scientific">Cannabis sativa</name>
    <name type="common">Hemp</name>
    <name type="synonym">Marijuana</name>
    <dbReference type="NCBI Taxonomy" id="3483"/>
    <lineage>
        <taxon>Eukaryota</taxon>
        <taxon>Viridiplantae</taxon>
        <taxon>Streptophyta</taxon>
        <taxon>Embryophyta</taxon>
        <taxon>Tracheophyta</taxon>
        <taxon>Spermatophyta</taxon>
        <taxon>Magnoliopsida</taxon>
        <taxon>eudicotyledons</taxon>
        <taxon>Gunneridae</taxon>
        <taxon>Pentapetalae</taxon>
        <taxon>rosids</taxon>
        <taxon>fabids</taxon>
        <taxon>Rosales</taxon>
        <taxon>Cannabaceae</taxon>
        <taxon>Cannabis</taxon>
    </lineage>
</organism>
<dbReference type="Gene3D" id="3.40.50.2000">
    <property type="entry name" value="Glycogen Phosphorylase B"/>
    <property type="match status" value="2"/>
</dbReference>
<dbReference type="GO" id="GO:0080044">
    <property type="term" value="F:quercetin 7-O-glucosyltransferase activity"/>
    <property type="evidence" value="ECO:0007669"/>
    <property type="project" value="TreeGrafter"/>
</dbReference>
<name>A0A7J6GLZ2_CANSA</name>
<evidence type="ECO:0000313" key="9">
    <source>
        <dbReference type="Proteomes" id="UP000583929"/>
    </source>
</evidence>
<dbReference type="EMBL" id="JAATIQ010000095">
    <property type="protein sequence ID" value="KAF4383912.1"/>
    <property type="molecule type" value="Genomic_DNA"/>
</dbReference>
<evidence type="ECO:0000256" key="2">
    <source>
        <dbReference type="ARBA" id="ARBA00022679"/>
    </source>
</evidence>
<protein>
    <recommendedName>
        <fullName evidence="4">Glycosyltransferase</fullName>
        <ecNumber evidence="4">2.4.1.-</ecNumber>
    </recommendedName>
</protein>
<comment type="similarity">
    <text evidence="1 3">Belongs to the UDP-glycosyltransferase family.</text>
</comment>
<dbReference type="PROSITE" id="PS00375">
    <property type="entry name" value="UDPGT"/>
    <property type="match status" value="1"/>
</dbReference>
<sequence length="459" mass="50679">MAPTDPTTRHVAVLAFPFGTHAAPLLTLVRDLSAAAPDAVFSFFSTSRSNKSLFSSSSSSSEEEENSKVVPYDIGDGTRDGSAAAPTIETVDAFLNAVTGNFERGLVEAEKVVGVKIGCLVSDAFFWFAGEMAGERRIPWVPLWTSGPRSLLSHFYTDHIRRRFEDPEHNKEDQTLNFLPGFSSFRVTDLPLGIIIPPGKSESPFDIMLHKMAQTLPKANAVVINSFHQIDSQISTHLKTQFHKFLNLGPFTLTNTKPNNEYDPNNCLEWLSRQNPRSVVYISFGSLVVPHADKVAILVEALKESGFSFLWSYRGENNTTLFEETLNGKLVSWAPQVEVLKHPSVGAFVTHCGWNSILESIVGGVPMICCPFFGDQMMNMRTIEDVWGIGVGVEGVASKHDFLKALRSVLVEEEGKGMRERIGVMKKLAYEAVIVDDNVVDGGSSRRDFNDLMEIITKG</sequence>
<keyword evidence="9" id="KW-1185">Reference proteome</keyword>
<feature type="region of interest" description="Disordered" evidence="5">
    <location>
        <begin position="54"/>
        <end position="75"/>
    </location>
</feature>
<evidence type="ECO:0000256" key="4">
    <source>
        <dbReference type="RuleBase" id="RU362057"/>
    </source>
</evidence>
<proteinExistence type="inferred from homology"/>
<dbReference type="PANTHER" id="PTHR11926">
    <property type="entry name" value="GLUCOSYL/GLUCURONOSYL TRANSFERASES"/>
    <property type="match status" value="1"/>
</dbReference>
<comment type="caution">
    <text evidence="7">The sequence shown here is derived from an EMBL/GenBank/DDBJ whole genome shotgun (WGS) entry which is preliminary data.</text>
</comment>
<evidence type="ECO:0000313" key="8">
    <source>
        <dbReference type="Proteomes" id="UP000525078"/>
    </source>
</evidence>
<dbReference type="PANTHER" id="PTHR11926:SF774">
    <property type="entry name" value="UDP-GLYCOSYLTRANSFERASE 85A1-RELATED"/>
    <property type="match status" value="1"/>
</dbReference>
<dbReference type="SUPFAM" id="SSF53756">
    <property type="entry name" value="UDP-Glycosyltransferase/glycogen phosphorylase"/>
    <property type="match status" value="1"/>
</dbReference>
<dbReference type="EC" id="2.4.1.-" evidence="4"/>
<dbReference type="Proteomes" id="UP000525078">
    <property type="component" value="Unassembled WGS sequence"/>
</dbReference>
<dbReference type="EMBL" id="JAATIP010000213">
    <property type="protein sequence ID" value="KAF4359743.1"/>
    <property type="molecule type" value="Genomic_DNA"/>
</dbReference>